<evidence type="ECO:0000313" key="2">
    <source>
        <dbReference type="EMBL" id="UXY39701.1"/>
    </source>
</evidence>
<feature type="compositionally biased region" description="Low complexity" evidence="1">
    <location>
        <begin position="92"/>
        <end position="129"/>
    </location>
</feature>
<dbReference type="RefSeq" id="WP_263279810.1">
    <property type="nucleotide sequence ID" value="NZ_CP106795.1"/>
</dbReference>
<accession>A0ABY6EZS4</accession>
<evidence type="ECO:0000256" key="1">
    <source>
        <dbReference type="SAM" id="MobiDB-lite"/>
    </source>
</evidence>
<keyword evidence="3" id="KW-1185">Reference proteome</keyword>
<dbReference type="Proteomes" id="UP001060733">
    <property type="component" value="Chromosome"/>
</dbReference>
<sequence>MAGNHGRRYAPSQPVALEGHLRADVDPAPVPKPRAGDVEQHTVGDTDHPGAPSYPDGTEQAAPDVPGADHPAGTPPRADRAHRVRPRPATHPPVDAGDAEPGPAAGEHSPVTPSRPTATTAPRPSTRPHTPAPTGTPTPAPTATGSGPTTTWFTSAAAIAAAQRMAAAGTVGDPACSMAAVGRPDPSLVPQGGRIGIGSYGGYWCLIW</sequence>
<organism evidence="2 3">
    <name type="scientific">Streptomyces albidocamelliae</name>
    <dbReference type="NCBI Taxonomy" id="2981135"/>
    <lineage>
        <taxon>Bacteria</taxon>
        <taxon>Bacillati</taxon>
        <taxon>Actinomycetota</taxon>
        <taxon>Actinomycetes</taxon>
        <taxon>Kitasatosporales</taxon>
        <taxon>Streptomycetaceae</taxon>
        <taxon>Streptomyces</taxon>
    </lineage>
</organism>
<evidence type="ECO:0000313" key="3">
    <source>
        <dbReference type="Proteomes" id="UP001060733"/>
    </source>
</evidence>
<feature type="compositionally biased region" description="Basic and acidic residues" evidence="1">
    <location>
        <begin position="34"/>
        <end position="48"/>
    </location>
</feature>
<dbReference type="EMBL" id="CP106795">
    <property type="protein sequence ID" value="UXY39701.1"/>
    <property type="molecule type" value="Genomic_DNA"/>
</dbReference>
<name>A0ABY6EZS4_9ACTN</name>
<gene>
    <name evidence="2" type="ORF">N8I86_36340</name>
</gene>
<proteinExistence type="predicted"/>
<feature type="region of interest" description="Disordered" evidence="1">
    <location>
        <begin position="1"/>
        <end position="150"/>
    </location>
</feature>
<feature type="compositionally biased region" description="Pro residues" evidence="1">
    <location>
        <begin position="130"/>
        <end position="140"/>
    </location>
</feature>
<feature type="compositionally biased region" description="Low complexity" evidence="1">
    <location>
        <begin position="141"/>
        <end position="150"/>
    </location>
</feature>
<reference evidence="2" key="1">
    <citation type="submission" date="2022-10" db="EMBL/GenBank/DDBJ databases">
        <authorList>
            <person name="Mo P."/>
        </authorList>
    </citation>
    <scope>NUCLEOTIDE SEQUENCE</scope>
    <source>
        <strain evidence="2">HUAS 14-6</strain>
    </source>
</reference>
<protein>
    <submittedName>
        <fullName evidence="2">Uncharacterized protein</fullName>
    </submittedName>
</protein>